<gene>
    <name evidence="2" type="ORF">H2136_02330</name>
</gene>
<sequence>MVSYYYQQETISKIREDPYRLLAFGVDFKECDRISQALGFQLDAPIRLAASAEEALYCHLSSGSTLATRYDLDIWLRQLLHIPNNIEKTQFTLIKHSSSPHRVKTFLRSVRMHYRALGLSQWKLMLLSAW</sequence>
<feature type="domain" description="ATP-dependent RecD2 DNA helicase-like helix-hairpin-helix" evidence="1">
    <location>
        <begin position="5"/>
        <end position="65"/>
    </location>
</feature>
<comment type="caution">
    <text evidence="2">The sequence shown here is derived from an EMBL/GenBank/DDBJ whole genome shotgun (WGS) entry which is preliminary data.</text>
</comment>
<evidence type="ECO:0000313" key="2">
    <source>
        <dbReference type="EMBL" id="MBC8673758.1"/>
    </source>
</evidence>
<evidence type="ECO:0000259" key="1">
    <source>
        <dbReference type="Pfam" id="PF14490"/>
    </source>
</evidence>
<accession>A0A926FPH4</accession>
<organism evidence="2">
    <name type="scientific">Aeromonas hydrophila</name>
    <dbReference type="NCBI Taxonomy" id="644"/>
    <lineage>
        <taxon>Bacteria</taxon>
        <taxon>Pseudomonadati</taxon>
        <taxon>Pseudomonadota</taxon>
        <taxon>Gammaproteobacteria</taxon>
        <taxon>Aeromonadales</taxon>
        <taxon>Aeromonadaceae</taxon>
        <taxon>Aeromonas</taxon>
    </lineage>
</organism>
<proteinExistence type="predicted"/>
<reference evidence="2" key="1">
    <citation type="submission" date="2020-07" db="EMBL/GenBank/DDBJ databases">
        <title>Carbapenem Resistant Aeromonas hydrophila Carrying blacphA7 Isolated from Two Solid Organ Transplant Patients.</title>
        <authorList>
            <person name="Hilt E."/>
            <person name="Fitzwater S.P."/>
            <person name="Ward K."/>
            <person name="De St Maurice A."/>
            <person name="Chandrasekaran S."/>
            <person name="Garner O.B."/>
            <person name="Yang S."/>
        </authorList>
    </citation>
    <scope>NUCLEOTIDE SEQUENCE</scope>
    <source>
        <strain evidence="2">B-1</strain>
    </source>
</reference>
<dbReference type="InterPro" id="IPR029493">
    <property type="entry name" value="RecD2-like_HHH"/>
</dbReference>
<dbReference type="Gene3D" id="1.10.10.2220">
    <property type="match status" value="1"/>
</dbReference>
<name>A0A926FPH4_AERHY</name>
<protein>
    <recommendedName>
        <fullName evidence="1">ATP-dependent RecD2 DNA helicase-like helix-hairpin-helix domain-containing protein</fullName>
    </recommendedName>
</protein>
<dbReference type="Pfam" id="PF14490">
    <property type="entry name" value="HHH_RecD2"/>
    <property type="match status" value="1"/>
</dbReference>
<dbReference type="AlphaFoldDB" id="A0A926FPH4"/>
<dbReference type="EMBL" id="JACLAN010000001">
    <property type="protein sequence ID" value="MBC8673758.1"/>
    <property type="molecule type" value="Genomic_DNA"/>
</dbReference>